<dbReference type="Proteomes" id="UP000554482">
    <property type="component" value="Unassembled WGS sequence"/>
</dbReference>
<feature type="compositionally biased region" description="Basic and acidic residues" evidence="1">
    <location>
        <begin position="236"/>
        <end position="258"/>
    </location>
</feature>
<organism evidence="2 3">
    <name type="scientific">Thalictrum thalictroides</name>
    <name type="common">Rue-anemone</name>
    <name type="synonym">Anemone thalictroides</name>
    <dbReference type="NCBI Taxonomy" id="46969"/>
    <lineage>
        <taxon>Eukaryota</taxon>
        <taxon>Viridiplantae</taxon>
        <taxon>Streptophyta</taxon>
        <taxon>Embryophyta</taxon>
        <taxon>Tracheophyta</taxon>
        <taxon>Spermatophyta</taxon>
        <taxon>Magnoliopsida</taxon>
        <taxon>Ranunculales</taxon>
        <taxon>Ranunculaceae</taxon>
        <taxon>Thalictroideae</taxon>
        <taxon>Thalictrum</taxon>
    </lineage>
</organism>
<feature type="region of interest" description="Disordered" evidence="1">
    <location>
        <begin position="207"/>
        <end position="274"/>
    </location>
</feature>
<comment type="caution">
    <text evidence="2">The sequence shown here is derived from an EMBL/GenBank/DDBJ whole genome shotgun (WGS) entry which is preliminary data.</text>
</comment>
<evidence type="ECO:0000313" key="2">
    <source>
        <dbReference type="EMBL" id="KAF5187555.1"/>
    </source>
</evidence>
<feature type="compositionally biased region" description="Basic and acidic residues" evidence="1">
    <location>
        <begin position="208"/>
        <end position="217"/>
    </location>
</feature>
<feature type="compositionally biased region" description="Polar residues" evidence="1">
    <location>
        <begin position="261"/>
        <end position="274"/>
    </location>
</feature>
<dbReference type="EMBL" id="JABWDY010027852">
    <property type="protein sequence ID" value="KAF5187555.1"/>
    <property type="molecule type" value="Genomic_DNA"/>
</dbReference>
<feature type="region of interest" description="Disordered" evidence="1">
    <location>
        <begin position="27"/>
        <end position="59"/>
    </location>
</feature>
<name>A0A7J6VTL5_THATH</name>
<accession>A0A7J6VTL5</accession>
<evidence type="ECO:0000256" key="1">
    <source>
        <dbReference type="SAM" id="MobiDB-lite"/>
    </source>
</evidence>
<sequence>MLQPVSQVISNSNQTTIAPEISCLETQIPNGNQGQKKKNDGEGSQGYSSNPTQTTTGHESVRVAQNLSTVRPELVKNQQGTINVFVHDNEGEVPAENHTSFIDGVKVSFSSILCRQAVSKKNLPFYAPTIAEGEQVIELEDDRPSNNETITRETRNSKGIENTNEEELTWSWETPSRKHITRARTTAECRENRLNVVQGITQVIQQNEEPRYTDTDKAKRKAIATQGQQQGGRNGKKIEGFMKDARRSDTPSKDDKGNAKGNVSQHTQQYKRGN</sequence>
<dbReference type="AlphaFoldDB" id="A0A7J6VTL5"/>
<protein>
    <submittedName>
        <fullName evidence="2">Uncharacterized protein</fullName>
    </submittedName>
</protein>
<feature type="compositionally biased region" description="Polar residues" evidence="1">
    <location>
        <begin position="45"/>
        <end position="59"/>
    </location>
</feature>
<keyword evidence="3" id="KW-1185">Reference proteome</keyword>
<gene>
    <name evidence="2" type="ORF">FRX31_022859</name>
</gene>
<proteinExistence type="predicted"/>
<reference evidence="2 3" key="1">
    <citation type="submission" date="2020-06" db="EMBL/GenBank/DDBJ databases">
        <title>Transcriptomic and genomic resources for Thalictrum thalictroides and T. hernandezii: Facilitating candidate gene discovery in an emerging model plant lineage.</title>
        <authorList>
            <person name="Arias T."/>
            <person name="Riano-Pachon D.M."/>
            <person name="Di Stilio V.S."/>
        </authorList>
    </citation>
    <scope>NUCLEOTIDE SEQUENCE [LARGE SCALE GENOMIC DNA]</scope>
    <source>
        <strain evidence="3">cv. WT478/WT964</strain>
        <tissue evidence="2">Leaves</tissue>
    </source>
</reference>
<evidence type="ECO:0000313" key="3">
    <source>
        <dbReference type="Proteomes" id="UP000554482"/>
    </source>
</evidence>